<accession>G0R479</accession>
<dbReference type="eggNOG" id="KOG0091">
    <property type="taxonomic scope" value="Eukaryota"/>
</dbReference>
<keyword evidence="3" id="KW-1185">Reference proteome</keyword>
<dbReference type="Pfam" id="PF00071">
    <property type="entry name" value="Ras"/>
    <property type="match status" value="1"/>
</dbReference>
<evidence type="ECO:0000313" key="2">
    <source>
        <dbReference type="EMBL" id="EGR27726.1"/>
    </source>
</evidence>
<dbReference type="InterPro" id="IPR027417">
    <property type="entry name" value="P-loop_NTPase"/>
</dbReference>
<dbReference type="InterPro" id="IPR001806">
    <property type="entry name" value="Small_GTPase"/>
</dbReference>
<dbReference type="GO" id="GO:0005525">
    <property type="term" value="F:GTP binding"/>
    <property type="evidence" value="ECO:0007669"/>
    <property type="project" value="InterPro"/>
</dbReference>
<dbReference type="OMA" id="SCLKIGF"/>
<reference evidence="2 3" key="1">
    <citation type="submission" date="2011-07" db="EMBL/GenBank/DDBJ databases">
        <authorList>
            <person name="Coyne R."/>
            <person name="Brami D."/>
            <person name="Johnson J."/>
            <person name="Hostetler J."/>
            <person name="Hannick L."/>
            <person name="Clark T."/>
            <person name="Cassidy-Hanley D."/>
            <person name="Inman J."/>
        </authorList>
    </citation>
    <scope>NUCLEOTIDE SEQUENCE [LARGE SCALE GENOMIC DNA]</scope>
    <source>
        <strain evidence="2 3">G5</strain>
    </source>
</reference>
<evidence type="ECO:0000256" key="1">
    <source>
        <dbReference type="ARBA" id="ARBA00022741"/>
    </source>
</evidence>
<dbReference type="PANTHER" id="PTHR47978">
    <property type="match status" value="1"/>
</dbReference>
<dbReference type="FunFam" id="3.40.50.300:FF:001329">
    <property type="entry name" value="Small GTP-binding protein, putative"/>
    <property type="match status" value="1"/>
</dbReference>
<proteinExistence type="predicted"/>
<dbReference type="CDD" id="cd00154">
    <property type="entry name" value="Rab"/>
    <property type="match status" value="1"/>
</dbReference>
<dbReference type="PRINTS" id="PR00449">
    <property type="entry name" value="RASTRNSFRMNG"/>
</dbReference>
<gene>
    <name evidence="2" type="ORF">IMG5_190210</name>
</gene>
<dbReference type="NCBIfam" id="TIGR00231">
    <property type="entry name" value="small_GTP"/>
    <property type="match status" value="1"/>
</dbReference>
<dbReference type="PROSITE" id="PS51419">
    <property type="entry name" value="RAB"/>
    <property type="match status" value="1"/>
</dbReference>
<dbReference type="OrthoDB" id="63533at2759"/>
<dbReference type="InParanoid" id="G0R479"/>
<dbReference type="PROSITE" id="PS51417">
    <property type="entry name" value="ARF"/>
    <property type="match status" value="1"/>
</dbReference>
<evidence type="ECO:0000313" key="3">
    <source>
        <dbReference type="Proteomes" id="UP000008983"/>
    </source>
</evidence>
<dbReference type="SMART" id="SM00175">
    <property type="entry name" value="RAB"/>
    <property type="match status" value="1"/>
</dbReference>
<dbReference type="InterPro" id="IPR005225">
    <property type="entry name" value="Small_GTP-bd"/>
</dbReference>
<keyword evidence="1" id="KW-0547">Nucleotide-binding</keyword>
<dbReference type="GeneID" id="14903795"/>
<dbReference type="STRING" id="857967.G0R479"/>
<dbReference type="GO" id="GO:0003924">
    <property type="term" value="F:GTPase activity"/>
    <property type="evidence" value="ECO:0007669"/>
    <property type="project" value="InterPro"/>
</dbReference>
<sequence length="175" mass="20238">MSQKSIKLILLGEAFSGKTSICQFYKNGQSNNLETPTIGVCYSQFQVNIKNNYNITLDVWDTSGSEKYQSLVKIYYQYTNIVFLIFDVGNEQSYQKVSFWMNELEELVDKNKILLVLIGNKCDIQENQRQISQMQAKNFAQENDMLYFETSCITGQGIVEAFTSSVQQYVIRYKT</sequence>
<name>G0R479_ICHMU</name>
<dbReference type="SMART" id="SM00174">
    <property type="entry name" value="RHO"/>
    <property type="match status" value="1"/>
</dbReference>
<dbReference type="SMART" id="SM00173">
    <property type="entry name" value="RAS"/>
    <property type="match status" value="1"/>
</dbReference>
<dbReference type="AlphaFoldDB" id="G0R479"/>
<dbReference type="Gene3D" id="3.40.50.300">
    <property type="entry name" value="P-loop containing nucleotide triphosphate hydrolases"/>
    <property type="match status" value="1"/>
</dbReference>
<dbReference type="SUPFAM" id="SSF52540">
    <property type="entry name" value="P-loop containing nucleoside triphosphate hydrolases"/>
    <property type="match status" value="1"/>
</dbReference>
<dbReference type="RefSeq" id="XP_004025178.1">
    <property type="nucleotide sequence ID" value="XM_004025129.1"/>
</dbReference>
<organism evidence="2 3">
    <name type="scientific">Ichthyophthirius multifiliis</name>
    <name type="common">White spot disease agent</name>
    <name type="synonym">Ich</name>
    <dbReference type="NCBI Taxonomy" id="5932"/>
    <lineage>
        <taxon>Eukaryota</taxon>
        <taxon>Sar</taxon>
        <taxon>Alveolata</taxon>
        <taxon>Ciliophora</taxon>
        <taxon>Intramacronucleata</taxon>
        <taxon>Oligohymenophorea</taxon>
        <taxon>Hymenostomatida</taxon>
        <taxon>Ophryoglenina</taxon>
        <taxon>Ichthyophthirius</taxon>
    </lineage>
</organism>
<dbReference type="Proteomes" id="UP000008983">
    <property type="component" value="Unassembled WGS sequence"/>
</dbReference>
<dbReference type="EMBL" id="GL984329">
    <property type="protein sequence ID" value="EGR27726.1"/>
    <property type="molecule type" value="Genomic_DNA"/>
</dbReference>
<protein>
    <submittedName>
        <fullName evidence="2">Ras family protein, putative</fullName>
    </submittedName>
</protein>
<dbReference type="PROSITE" id="PS51421">
    <property type="entry name" value="RAS"/>
    <property type="match status" value="1"/>
</dbReference>